<organism evidence="2">
    <name type="scientific">Trypanosoma congolense (strain IL3000)</name>
    <dbReference type="NCBI Taxonomy" id="1068625"/>
    <lineage>
        <taxon>Eukaryota</taxon>
        <taxon>Discoba</taxon>
        <taxon>Euglenozoa</taxon>
        <taxon>Kinetoplastea</taxon>
        <taxon>Metakinetoplastina</taxon>
        <taxon>Trypanosomatida</taxon>
        <taxon>Trypanosomatidae</taxon>
        <taxon>Trypanosoma</taxon>
        <taxon>Nannomonas</taxon>
    </lineage>
</organism>
<dbReference type="VEuPathDB" id="TriTrypDB:TcIL3000.11.11780"/>
<feature type="region of interest" description="Disordered" evidence="1">
    <location>
        <begin position="149"/>
        <end position="170"/>
    </location>
</feature>
<protein>
    <submittedName>
        <fullName evidence="2">Uncharacterized protein TCIL3000_11_11780</fullName>
    </submittedName>
</protein>
<accession>G0V214</accession>
<proteinExistence type="predicted"/>
<gene>
    <name evidence="2" type="ORF">TCIL3000_11_11780</name>
</gene>
<dbReference type="AlphaFoldDB" id="G0V214"/>
<evidence type="ECO:0000313" key="2">
    <source>
        <dbReference type="EMBL" id="CCC95686.1"/>
    </source>
</evidence>
<evidence type="ECO:0000256" key="1">
    <source>
        <dbReference type="SAM" id="MobiDB-lite"/>
    </source>
</evidence>
<sequence>MNYTRTASMCLRIAMRRVGGTSHIFSTSVSEQEMIKTLVDDLRDKDCSTVGTTLELHKPIAYGELDHLDSPQADAAHLEHVRTEVDSLFSRLPLPDDPMKTALEPSGREVAEQEGWDVLKEMVRERYHRSIALRAAEKARIEGVMKRYQQATDEPMEPDIPKGATSTEEAERIRRRIEHMKLEIAQLEKKLETADRFNN</sequence>
<reference evidence="2" key="1">
    <citation type="journal article" date="2012" name="Proc. Natl. Acad. Sci. U.S.A.">
        <title>Antigenic diversity is generated by distinct evolutionary mechanisms in African trypanosome species.</title>
        <authorList>
            <person name="Jackson A.P."/>
            <person name="Berry A."/>
            <person name="Aslett M."/>
            <person name="Allison H.C."/>
            <person name="Burton P."/>
            <person name="Vavrova-Anderson J."/>
            <person name="Brown R."/>
            <person name="Browne H."/>
            <person name="Corton N."/>
            <person name="Hauser H."/>
            <person name="Gamble J."/>
            <person name="Gilderthorp R."/>
            <person name="Marcello L."/>
            <person name="McQuillan J."/>
            <person name="Otto T.D."/>
            <person name="Quail M.A."/>
            <person name="Sanders M.J."/>
            <person name="van Tonder A."/>
            <person name="Ginger M.L."/>
            <person name="Field M.C."/>
            <person name="Barry J.D."/>
            <person name="Hertz-Fowler C."/>
            <person name="Berriman M."/>
        </authorList>
    </citation>
    <scope>NUCLEOTIDE SEQUENCE</scope>
    <source>
        <strain evidence="2">IL3000</strain>
    </source>
</reference>
<name>G0V214_TRYCI</name>
<dbReference type="EMBL" id="HE575324">
    <property type="protein sequence ID" value="CCC95686.1"/>
    <property type="molecule type" value="Genomic_DNA"/>
</dbReference>